<feature type="transmembrane region" description="Helical" evidence="7">
    <location>
        <begin position="76"/>
        <end position="98"/>
    </location>
</feature>
<dbReference type="GO" id="GO:0005886">
    <property type="term" value="C:plasma membrane"/>
    <property type="evidence" value="ECO:0007669"/>
    <property type="project" value="UniProtKB-SubCell"/>
</dbReference>
<gene>
    <name evidence="8" type="ORF">J7561_09620</name>
</gene>
<evidence type="ECO:0000256" key="2">
    <source>
        <dbReference type="ARBA" id="ARBA00005779"/>
    </source>
</evidence>
<accession>A0A166F9E6</accession>
<evidence type="ECO:0000313" key="8">
    <source>
        <dbReference type="EMBL" id="MBS7825453.1"/>
    </source>
</evidence>
<keyword evidence="4 7" id="KW-0812">Transmembrane</keyword>
<sequence length="132" mass="14197">MNELVTQYVLYLQYIGIAIVMTVVFGFIYLKLTPLKEIKLIKEGNIACAISFGGALIGFCLTITSSMSTTLTLVGFLIWSLLATIIQLLVYFVATRIVKNASIKLANNNIAVGILFGAFSISIGLINAAALS</sequence>
<name>A0A166F9E6_9GAMM</name>
<feature type="transmembrane region" description="Helical" evidence="7">
    <location>
        <begin position="110"/>
        <end position="131"/>
    </location>
</feature>
<dbReference type="Proteomes" id="UP000680020">
    <property type="component" value="Unassembled WGS sequence"/>
</dbReference>
<evidence type="ECO:0000256" key="3">
    <source>
        <dbReference type="ARBA" id="ARBA00022475"/>
    </source>
</evidence>
<evidence type="ECO:0000313" key="9">
    <source>
        <dbReference type="Proteomes" id="UP000680020"/>
    </source>
</evidence>
<proteinExistence type="inferred from homology"/>
<evidence type="ECO:0000256" key="1">
    <source>
        <dbReference type="ARBA" id="ARBA00004651"/>
    </source>
</evidence>
<keyword evidence="3" id="KW-1003">Cell membrane</keyword>
<comment type="subcellular location">
    <subcellularLocation>
        <location evidence="1">Cell membrane</location>
        <topology evidence="1">Multi-pass membrane protein</topology>
    </subcellularLocation>
</comment>
<dbReference type="Pfam" id="PF03994">
    <property type="entry name" value="DUF350"/>
    <property type="match status" value="1"/>
</dbReference>
<keyword evidence="6 7" id="KW-0472">Membrane</keyword>
<dbReference type="PANTHER" id="PTHR40043:SF1">
    <property type="entry name" value="UPF0719 INNER MEMBRANE PROTEIN YJFL"/>
    <property type="match status" value="1"/>
</dbReference>
<evidence type="ECO:0000256" key="6">
    <source>
        <dbReference type="ARBA" id="ARBA00023136"/>
    </source>
</evidence>
<dbReference type="AlphaFoldDB" id="A0A166F9E6"/>
<evidence type="ECO:0000256" key="5">
    <source>
        <dbReference type="ARBA" id="ARBA00022989"/>
    </source>
</evidence>
<dbReference type="GeneID" id="58263685"/>
<dbReference type="InterPro" id="IPR007140">
    <property type="entry name" value="DUF350"/>
</dbReference>
<feature type="transmembrane region" description="Helical" evidence="7">
    <location>
        <begin position="12"/>
        <end position="32"/>
    </location>
</feature>
<dbReference type="RefSeq" id="WP_063455217.1">
    <property type="nucleotide sequence ID" value="NZ_CP115969.1"/>
</dbReference>
<dbReference type="EMBL" id="JAGIBU010000014">
    <property type="protein sequence ID" value="MBS7825453.1"/>
    <property type="molecule type" value="Genomic_DNA"/>
</dbReference>
<comment type="similarity">
    <text evidence="2">Belongs to the UPF0719 family.</text>
</comment>
<protein>
    <submittedName>
        <fullName evidence="8">DUF350 domain-containing protein</fullName>
    </submittedName>
</protein>
<keyword evidence="5 7" id="KW-1133">Transmembrane helix</keyword>
<evidence type="ECO:0000256" key="7">
    <source>
        <dbReference type="SAM" id="Phobius"/>
    </source>
</evidence>
<feature type="transmembrane region" description="Helical" evidence="7">
    <location>
        <begin position="44"/>
        <end position="64"/>
    </location>
</feature>
<reference evidence="8" key="1">
    <citation type="submission" date="2021-03" db="EMBL/GenBank/DDBJ databases">
        <title>Identification and antibiotic profiling of Wohlfahrtiimonas chitiniclastica, an underestimated human pathogen.</title>
        <authorList>
            <person name="Kopf A."/>
            <person name="Bunk B."/>
            <person name="Coldewey S."/>
            <person name="Gunzer F."/>
            <person name="Riedel T."/>
            <person name="Schroettner P."/>
        </authorList>
    </citation>
    <scope>NUCLEOTIDE SEQUENCE</scope>
    <source>
        <strain evidence="8">DSM 100917</strain>
    </source>
</reference>
<evidence type="ECO:0000256" key="4">
    <source>
        <dbReference type="ARBA" id="ARBA00022692"/>
    </source>
</evidence>
<dbReference type="PANTHER" id="PTHR40043">
    <property type="entry name" value="UPF0719 INNER MEMBRANE PROTEIN YJFL"/>
    <property type="match status" value="1"/>
</dbReference>
<comment type="caution">
    <text evidence="8">The sequence shown here is derived from an EMBL/GenBank/DDBJ whole genome shotgun (WGS) entry which is preliminary data.</text>
</comment>
<organism evidence="8 9">
    <name type="scientific">Wohlfahrtiimonas chitiniclastica</name>
    <dbReference type="NCBI Taxonomy" id="400946"/>
    <lineage>
        <taxon>Bacteria</taxon>
        <taxon>Pseudomonadati</taxon>
        <taxon>Pseudomonadota</taxon>
        <taxon>Gammaproteobacteria</taxon>
        <taxon>Cardiobacteriales</taxon>
        <taxon>Ignatzschineriaceae</taxon>
        <taxon>Wohlfahrtiimonas</taxon>
    </lineage>
</organism>